<sequence>MANTIEDILHDTLQAAQSTFKGKSHNISYYDPNILPERKKAFYTEEGMACRDLIFDRLHERLFEKQLSSREIYHYLHRNKNYFLVGNCILLSIFALYYLKKKHKNSLRALFYNPNVNYTRFRSLLNLQIICLQAPYSHAFVMVSPPSNADTKPYLGMISEPNVFPQNAWICDPWANIICPAMDYDKRWKARMSEWNMQGKIIHAAHFSLKNDPHMNGSPLGKYAYTATQRGVKMTTGIITIYPDGSTVIHDEPSSGRCTIL</sequence>
<dbReference type="AlphaFoldDB" id="A0A1Y2SQL2"/>
<dbReference type="EMBL" id="MUBK01000004">
    <property type="protein sequence ID" value="OTA21093.1"/>
    <property type="molecule type" value="Genomic_DNA"/>
</dbReference>
<keyword evidence="1" id="KW-0472">Membrane</keyword>
<keyword evidence="3" id="KW-1185">Reference proteome</keyword>
<evidence type="ECO:0000313" key="3">
    <source>
        <dbReference type="Proteomes" id="UP000194204"/>
    </source>
</evidence>
<name>A0A1Y2SQL2_9GAMM</name>
<comment type="caution">
    <text evidence="2">The sequence shown here is derived from an EMBL/GenBank/DDBJ whole genome shotgun (WGS) entry which is preliminary data.</text>
</comment>
<protein>
    <submittedName>
        <fullName evidence="2">Uncharacterized protein</fullName>
    </submittedName>
</protein>
<dbReference type="RefSeq" id="WP_086111598.1">
    <property type="nucleotide sequence ID" value="NZ_CAWNHF010000145.1"/>
</dbReference>
<reference evidence="2 3" key="1">
    <citation type="submission" date="2017-01" db="EMBL/GenBank/DDBJ databases">
        <title>Deconstructing symbiosis and pathogenesis requirements using a combined genomic-metabolomic approach.</title>
        <authorList>
            <person name="Tobias N.J."/>
            <person name="Wolff H."/>
            <person name="Djahanschiri B."/>
            <person name="Ebersberger I."/>
            <person name="Bode H.B."/>
        </authorList>
    </citation>
    <scope>NUCLEOTIDE SEQUENCE [LARGE SCALE GENOMIC DNA]</scope>
    <source>
        <strain evidence="2 3">DSM 4764</strain>
    </source>
</reference>
<keyword evidence="1" id="KW-0812">Transmembrane</keyword>
<evidence type="ECO:0000313" key="2">
    <source>
        <dbReference type="EMBL" id="OTA21093.1"/>
    </source>
</evidence>
<dbReference type="Proteomes" id="UP000194204">
    <property type="component" value="Unassembled WGS sequence"/>
</dbReference>
<dbReference type="OrthoDB" id="5572038at2"/>
<feature type="transmembrane region" description="Helical" evidence="1">
    <location>
        <begin position="82"/>
        <end position="99"/>
    </location>
</feature>
<evidence type="ECO:0000256" key="1">
    <source>
        <dbReference type="SAM" id="Phobius"/>
    </source>
</evidence>
<accession>A0A1Y2SQL2</accession>
<proteinExistence type="predicted"/>
<keyword evidence="1" id="KW-1133">Transmembrane helix</keyword>
<organism evidence="2 3">
    <name type="scientific">Xenorhabdus beddingii</name>
    <dbReference type="NCBI Taxonomy" id="40578"/>
    <lineage>
        <taxon>Bacteria</taxon>
        <taxon>Pseudomonadati</taxon>
        <taxon>Pseudomonadota</taxon>
        <taxon>Gammaproteobacteria</taxon>
        <taxon>Enterobacterales</taxon>
        <taxon>Morganellaceae</taxon>
        <taxon>Xenorhabdus</taxon>
    </lineage>
</organism>
<gene>
    <name evidence="2" type="ORF">Xbed_00739</name>
</gene>